<protein>
    <submittedName>
        <fullName evidence="3">Uncharacterized protein</fullName>
    </submittedName>
</protein>
<feature type="compositionally biased region" description="Polar residues" evidence="1">
    <location>
        <begin position="307"/>
        <end position="318"/>
    </location>
</feature>
<feature type="transmembrane region" description="Helical" evidence="2">
    <location>
        <begin position="229"/>
        <end position="250"/>
    </location>
</feature>
<evidence type="ECO:0000256" key="1">
    <source>
        <dbReference type="SAM" id="MobiDB-lite"/>
    </source>
</evidence>
<keyword evidence="2" id="KW-1133">Transmembrane helix</keyword>
<feature type="compositionally biased region" description="Basic and acidic residues" evidence="1">
    <location>
        <begin position="334"/>
        <end position="348"/>
    </location>
</feature>
<organism evidence="3 4">
    <name type="scientific">Fasciolopsis buskii</name>
    <dbReference type="NCBI Taxonomy" id="27845"/>
    <lineage>
        <taxon>Eukaryota</taxon>
        <taxon>Metazoa</taxon>
        <taxon>Spiralia</taxon>
        <taxon>Lophotrochozoa</taxon>
        <taxon>Platyhelminthes</taxon>
        <taxon>Trematoda</taxon>
        <taxon>Digenea</taxon>
        <taxon>Plagiorchiida</taxon>
        <taxon>Echinostomata</taxon>
        <taxon>Echinostomatoidea</taxon>
        <taxon>Fasciolidae</taxon>
        <taxon>Fasciolopsis</taxon>
    </lineage>
</organism>
<feature type="transmembrane region" description="Helical" evidence="2">
    <location>
        <begin position="130"/>
        <end position="151"/>
    </location>
</feature>
<keyword evidence="2" id="KW-0812">Transmembrane</keyword>
<name>A0A8E0RYN7_9TREM</name>
<proteinExistence type="predicted"/>
<feature type="region of interest" description="Disordered" evidence="1">
    <location>
        <begin position="45"/>
        <end position="67"/>
    </location>
</feature>
<dbReference type="EMBL" id="LUCM01004107">
    <property type="protein sequence ID" value="KAA0194805.1"/>
    <property type="molecule type" value="Genomic_DNA"/>
</dbReference>
<accession>A0A8E0RYN7</accession>
<dbReference type="OrthoDB" id="6249883at2759"/>
<dbReference type="AlphaFoldDB" id="A0A8E0RYN7"/>
<feature type="compositionally biased region" description="Acidic residues" evidence="1">
    <location>
        <begin position="398"/>
        <end position="441"/>
    </location>
</feature>
<gene>
    <name evidence="3" type="ORF">FBUS_07514</name>
</gene>
<feature type="region of interest" description="Disordered" evidence="1">
    <location>
        <begin position="385"/>
        <end position="441"/>
    </location>
</feature>
<comment type="caution">
    <text evidence="3">The sequence shown here is derived from an EMBL/GenBank/DDBJ whole genome shotgun (WGS) entry which is preliminary data.</text>
</comment>
<dbReference type="Proteomes" id="UP000728185">
    <property type="component" value="Unassembled WGS sequence"/>
</dbReference>
<evidence type="ECO:0000256" key="2">
    <source>
        <dbReference type="SAM" id="Phobius"/>
    </source>
</evidence>
<keyword evidence="2" id="KW-0472">Membrane</keyword>
<evidence type="ECO:0000313" key="3">
    <source>
        <dbReference type="EMBL" id="KAA0194805.1"/>
    </source>
</evidence>
<feature type="region of interest" description="Disordered" evidence="1">
    <location>
        <begin position="307"/>
        <end position="349"/>
    </location>
</feature>
<sequence>MDSVNPELIQTMRTPNEQLVSRSGLNTSSRLFEIALQATVANADAARAETDQSGSGIPHKRPSTYTSQTRSVHLTPQQWQLLNDYHEHELFTRTRSWGFCVAIFGVGLALFGCGSPAWKWIGNVRHPYEIGLWSICFPNNSTCLSLIYYLQDDWNFTSFSKVLTRPFNSHDCFVLCLIQGISTASSLILYPISANACIRNLVNDGVIRVPGWSALQESEEWHSIQRYAYTYYLTWIAAMFFMSSFFCMNLDLIIQSFVRPVPFLSALANYLTCCCRWRRQQRQRHYRTCDRLDPTAASITARDSTAYAQSNHCPTSPRSAAVTEPATPYQSEFKVADKQDKDSTDQLKSRITQIPEILLSSYDEEGSIEGQSVCPQFKTRRKQIMTTSASDEEVRKEDDDEDEDFQEGTGEDGYEEEGGEEEDENFEAVSGEDDDDEGEWI</sequence>
<evidence type="ECO:0000313" key="4">
    <source>
        <dbReference type="Proteomes" id="UP000728185"/>
    </source>
</evidence>
<feature type="transmembrane region" description="Helical" evidence="2">
    <location>
        <begin position="97"/>
        <end position="118"/>
    </location>
</feature>
<reference evidence="3" key="1">
    <citation type="submission" date="2019-05" db="EMBL/GenBank/DDBJ databases">
        <title>Annotation for the trematode Fasciolopsis buski.</title>
        <authorList>
            <person name="Choi Y.-J."/>
        </authorList>
    </citation>
    <scope>NUCLEOTIDE SEQUENCE</scope>
    <source>
        <strain evidence="3">HT</strain>
        <tissue evidence="3">Whole worm</tissue>
    </source>
</reference>
<keyword evidence="4" id="KW-1185">Reference proteome</keyword>